<feature type="transmembrane region" description="Helical" evidence="3">
    <location>
        <begin position="15"/>
        <end position="34"/>
    </location>
</feature>
<feature type="domain" description="Histidine kinase" evidence="4">
    <location>
        <begin position="319"/>
        <end position="538"/>
    </location>
</feature>
<keyword evidence="1 2" id="KW-0597">Phosphoprotein</keyword>
<dbReference type="CDD" id="cd17546">
    <property type="entry name" value="REC_hyHK_CKI1_RcsC-like"/>
    <property type="match status" value="1"/>
</dbReference>
<dbReference type="Pfam" id="PF00072">
    <property type="entry name" value="Response_reg"/>
    <property type="match status" value="1"/>
</dbReference>
<dbReference type="SMART" id="SM00388">
    <property type="entry name" value="HisKA"/>
    <property type="match status" value="1"/>
</dbReference>
<accession>A0AAU9IKV1</accession>
<dbReference type="InterPro" id="IPR004358">
    <property type="entry name" value="Sig_transdc_His_kin-like_C"/>
</dbReference>
<dbReference type="InterPro" id="IPR036890">
    <property type="entry name" value="HATPase_C_sf"/>
</dbReference>
<dbReference type="PANTHER" id="PTHR43719:SF28">
    <property type="entry name" value="PEROXIDE STRESS-ACTIVATED HISTIDINE KINASE MAK1-RELATED"/>
    <property type="match status" value="1"/>
</dbReference>
<dbReference type="Pfam" id="PF00512">
    <property type="entry name" value="HisKA"/>
    <property type="match status" value="1"/>
</dbReference>
<dbReference type="PROSITE" id="PS50109">
    <property type="entry name" value="HIS_KIN"/>
    <property type="match status" value="1"/>
</dbReference>
<keyword evidence="7" id="KW-1185">Reference proteome</keyword>
<name>A0AAU9IKV1_9CILI</name>
<dbReference type="SUPFAM" id="SSF52172">
    <property type="entry name" value="CheY-like"/>
    <property type="match status" value="1"/>
</dbReference>
<dbReference type="Proteomes" id="UP001162131">
    <property type="component" value="Unassembled WGS sequence"/>
</dbReference>
<dbReference type="PROSITE" id="PS50110">
    <property type="entry name" value="RESPONSE_REGULATORY"/>
    <property type="match status" value="1"/>
</dbReference>
<evidence type="ECO:0000313" key="6">
    <source>
        <dbReference type="EMBL" id="CAG9314371.1"/>
    </source>
</evidence>
<dbReference type="AlphaFoldDB" id="A0AAU9IKV1"/>
<dbReference type="Gene3D" id="3.30.565.10">
    <property type="entry name" value="Histidine kinase-like ATPase, C-terminal domain"/>
    <property type="match status" value="1"/>
</dbReference>
<dbReference type="SMART" id="SM00448">
    <property type="entry name" value="REC"/>
    <property type="match status" value="1"/>
</dbReference>
<dbReference type="SMART" id="SM00387">
    <property type="entry name" value="HATPase_c"/>
    <property type="match status" value="1"/>
</dbReference>
<dbReference type="EMBL" id="CAJZBQ010000012">
    <property type="protein sequence ID" value="CAG9314371.1"/>
    <property type="molecule type" value="Genomic_DNA"/>
</dbReference>
<dbReference type="Pfam" id="PF02518">
    <property type="entry name" value="HATPase_c"/>
    <property type="match status" value="1"/>
</dbReference>
<dbReference type="InterPro" id="IPR005467">
    <property type="entry name" value="His_kinase_dom"/>
</dbReference>
<evidence type="ECO:0000256" key="3">
    <source>
        <dbReference type="SAM" id="Phobius"/>
    </source>
</evidence>
<dbReference type="Gene3D" id="3.40.50.2300">
    <property type="match status" value="1"/>
</dbReference>
<dbReference type="PANTHER" id="PTHR43719">
    <property type="entry name" value="TWO-COMPONENT HISTIDINE KINASE"/>
    <property type="match status" value="1"/>
</dbReference>
<comment type="caution">
    <text evidence="6">The sequence shown here is derived from an EMBL/GenBank/DDBJ whole genome shotgun (WGS) entry which is preliminary data.</text>
</comment>
<reference evidence="6" key="1">
    <citation type="submission" date="2021-09" db="EMBL/GenBank/DDBJ databases">
        <authorList>
            <consortium name="AG Swart"/>
            <person name="Singh M."/>
            <person name="Singh A."/>
            <person name="Seah K."/>
            <person name="Emmerich C."/>
        </authorList>
    </citation>
    <scope>NUCLEOTIDE SEQUENCE</scope>
    <source>
        <strain evidence="6">ATCC30299</strain>
    </source>
</reference>
<evidence type="ECO:0000313" key="7">
    <source>
        <dbReference type="Proteomes" id="UP001162131"/>
    </source>
</evidence>
<evidence type="ECO:0000256" key="2">
    <source>
        <dbReference type="PROSITE-ProRule" id="PRU00169"/>
    </source>
</evidence>
<dbReference type="InterPro" id="IPR036097">
    <property type="entry name" value="HisK_dim/P_sf"/>
</dbReference>
<dbReference type="SUPFAM" id="SSF47384">
    <property type="entry name" value="Homodimeric domain of signal transducing histidine kinase"/>
    <property type="match status" value="1"/>
</dbReference>
<feature type="domain" description="Response regulatory" evidence="5">
    <location>
        <begin position="576"/>
        <end position="701"/>
    </location>
</feature>
<dbReference type="InterPro" id="IPR001789">
    <property type="entry name" value="Sig_transdc_resp-reg_receiver"/>
</dbReference>
<gene>
    <name evidence="6" type="ORF">BSTOLATCC_MIC11379</name>
</gene>
<keyword evidence="3" id="KW-1133">Transmembrane helix</keyword>
<evidence type="ECO:0008006" key="8">
    <source>
        <dbReference type="Google" id="ProtNLM"/>
    </source>
</evidence>
<dbReference type="InterPro" id="IPR050956">
    <property type="entry name" value="2C_system_His_kinase"/>
</dbReference>
<dbReference type="GO" id="GO:0000155">
    <property type="term" value="F:phosphorelay sensor kinase activity"/>
    <property type="evidence" value="ECO:0007669"/>
    <property type="project" value="InterPro"/>
</dbReference>
<feature type="transmembrane region" description="Helical" evidence="3">
    <location>
        <begin position="146"/>
        <end position="165"/>
    </location>
</feature>
<dbReference type="InterPro" id="IPR003661">
    <property type="entry name" value="HisK_dim/P_dom"/>
</dbReference>
<evidence type="ECO:0000259" key="5">
    <source>
        <dbReference type="PROSITE" id="PS50110"/>
    </source>
</evidence>
<proteinExistence type="predicted"/>
<dbReference type="PRINTS" id="PR00344">
    <property type="entry name" value="BCTRLSENSOR"/>
</dbReference>
<protein>
    <recommendedName>
        <fullName evidence="8">Histidine kinase</fullName>
    </recommendedName>
</protein>
<dbReference type="InterPro" id="IPR003594">
    <property type="entry name" value="HATPase_dom"/>
</dbReference>
<dbReference type="Gene3D" id="1.10.287.130">
    <property type="match status" value="1"/>
</dbReference>
<dbReference type="InterPro" id="IPR011006">
    <property type="entry name" value="CheY-like_superfamily"/>
</dbReference>
<keyword evidence="3" id="KW-0472">Membrane</keyword>
<dbReference type="SUPFAM" id="SSF55874">
    <property type="entry name" value="ATPase domain of HSP90 chaperone/DNA topoisomerase II/histidine kinase"/>
    <property type="match status" value="1"/>
</dbReference>
<organism evidence="6 7">
    <name type="scientific">Blepharisma stoltei</name>
    <dbReference type="NCBI Taxonomy" id="1481888"/>
    <lineage>
        <taxon>Eukaryota</taxon>
        <taxon>Sar</taxon>
        <taxon>Alveolata</taxon>
        <taxon>Ciliophora</taxon>
        <taxon>Postciliodesmatophora</taxon>
        <taxon>Heterotrichea</taxon>
        <taxon>Heterotrichida</taxon>
        <taxon>Blepharismidae</taxon>
        <taxon>Blepharisma</taxon>
    </lineage>
</organism>
<feature type="transmembrane region" description="Helical" evidence="3">
    <location>
        <begin position="73"/>
        <end position="92"/>
    </location>
</feature>
<feature type="modified residue" description="4-aspartylphosphate" evidence="2">
    <location>
        <position position="630"/>
    </location>
</feature>
<keyword evidence="3" id="KW-0812">Transmembrane</keyword>
<sequence>MEVKQNWWKEEVESAYKVLVITSIMGVVSAMLRVVKELINPANSHWTTFIPFTLSYILVCALITLASKSSSKYKYFILIFMAEFYNIALSYYSKRLIQGSFFEMFAFILRAQYQFPITHTKFGYSCIIIIHMYLWHYEVYDDFSKLVFHTLIFLFTCGVFWSHSLKISYEHFAYRNQLEITANRLNTITQSLFDGIIIVSSSGEIKFFNEKSLHLLNIEESNLKHLLCEIQYANKKKFSHFSVTNLLWDDINYLLSNPNTLENELGITLSAAINLEWKACNTIWEGQPALFLSIKNANHIIILEEDIAKENLKNLILRSASHELKTPLNSILHFTNELLENFSLKNEEIKKKLMTISVSSKLMVSLINDLLDYSKILAEELKINKIHCDIRSIISNTCDLIHLQAERKGISVICRIDPMLPSQFFIDPMRFSQVLLNLVTNAVRHTLKGKIEISCVMTHKNKLKFSVEDSGIGIEKSALEKMFKNLNSRAMPWIDLKGNGLGLYISNLLIKLMGGKGVKANSILGKGSIFYFSINVNGLSKADCFDFQINSNELEEDAYPEKSFRMQSFKDIEKGSVLIVDDVEFNLEVLATILKEYQISFIEASNGQIAVDKVMEKDAAGVPFKAIIMDCSMPVMDGWSAAKIINAYYKENKIKHLPNIIGYSAYDADEDRKLCFENGMVDFLQKPCKSEDLIRTVIKYL</sequence>
<evidence type="ECO:0000256" key="1">
    <source>
        <dbReference type="ARBA" id="ARBA00022553"/>
    </source>
</evidence>
<evidence type="ECO:0000259" key="4">
    <source>
        <dbReference type="PROSITE" id="PS50109"/>
    </source>
</evidence>
<feature type="transmembrane region" description="Helical" evidence="3">
    <location>
        <begin position="46"/>
        <end position="67"/>
    </location>
</feature>
<feature type="transmembrane region" description="Helical" evidence="3">
    <location>
        <begin position="113"/>
        <end position="134"/>
    </location>
</feature>
<dbReference type="CDD" id="cd00082">
    <property type="entry name" value="HisKA"/>
    <property type="match status" value="1"/>
</dbReference>